<dbReference type="Gene3D" id="3.40.430.10">
    <property type="entry name" value="Dihydrofolate Reductase, subunit A"/>
    <property type="match status" value="1"/>
</dbReference>
<sequence>MRKVFAGLFISLDGVVEAPDQWQHDFDEEMAAEMEAQLHAQDAVLLGRVTYLDWAAYWPTSTDEPFATMFNNMRKYVFSDTLETLEWNNSVLLKGDLATSIDELKRQPGKDIGVGGSVSLIRSLLQQDLLDELRLLVHPVVVGKGQRLFDDLPARQLHLAEARSTSSGTVILVYRKSA</sequence>
<gene>
    <name evidence="2" type="ORF">E1294_45880</name>
</gene>
<proteinExistence type="predicted"/>
<dbReference type="InterPro" id="IPR024072">
    <property type="entry name" value="DHFR-like_dom_sf"/>
</dbReference>
<protein>
    <submittedName>
        <fullName evidence="2">Riboflavin biosynthesis protein RibD</fullName>
    </submittedName>
</protein>
<dbReference type="PANTHER" id="PTHR38011">
    <property type="entry name" value="DIHYDROFOLATE REDUCTASE FAMILY PROTEIN (AFU_ORTHOLOGUE AFUA_8G06820)"/>
    <property type="match status" value="1"/>
</dbReference>
<comment type="caution">
    <text evidence="2">The sequence shown here is derived from an EMBL/GenBank/DDBJ whole genome shotgun (WGS) entry which is preliminary data.</text>
</comment>
<dbReference type="EMBL" id="SMKP01000227">
    <property type="protein sequence ID" value="TDD10963.1"/>
    <property type="molecule type" value="Genomic_DNA"/>
</dbReference>
<accession>A0A4R4W4P0</accession>
<dbReference type="GO" id="GO:0009231">
    <property type="term" value="P:riboflavin biosynthetic process"/>
    <property type="evidence" value="ECO:0007669"/>
    <property type="project" value="InterPro"/>
</dbReference>
<dbReference type="InterPro" id="IPR050765">
    <property type="entry name" value="Riboflavin_Biosynth_HTPR"/>
</dbReference>
<dbReference type="PANTHER" id="PTHR38011:SF11">
    <property type="entry name" value="2,5-DIAMINO-6-RIBOSYLAMINO-4(3H)-PYRIMIDINONE 5'-PHOSPHATE REDUCTASE"/>
    <property type="match status" value="1"/>
</dbReference>
<dbReference type="GO" id="GO:0008703">
    <property type="term" value="F:5-amino-6-(5-phosphoribosylamino)uracil reductase activity"/>
    <property type="evidence" value="ECO:0007669"/>
    <property type="project" value="InterPro"/>
</dbReference>
<dbReference type="OrthoDB" id="3471694at2"/>
<dbReference type="Proteomes" id="UP000294543">
    <property type="component" value="Unassembled WGS sequence"/>
</dbReference>
<evidence type="ECO:0000259" key="1">
    <source>
        <dbReference type="Pfam" id="PF01872"/>
    </source>
</evidence>
<dbReference type="AlphaFoldDB" id="A0A4R4W4P0"/>
<dbReference type="SUPFAM" id="SSF53597">
    <property type="entry name" value="Dihydrofolate reductase-like"/>
    <property type="match status" value="1"/>
</dbReference>
<dbReference type="Pfam" id="PF01872">
    <property type="entry name" value="RibD_C"/>
    <property type="match status" value="1"/>
</dbReference>
<feature type="domain" description="Bacterial bifunctional deaminase-reductase C-terminal" evidence="1">
    <location>
        <begin position="2"/>
        <end position="171"/>
    </location>
</feature>
<evidence type="ECO:0000313" key="2">
    <source>
        <dbReference type="EMBL" id="TDD10963.1"/>
    </source>
</evidence>
<dbReference type="InterPro" id="IPR002734">
    <property type="entry name" value="RibDG_C"/>
</dbReference>
<keyword evidence="3" id="KW-1185">Reference proteome</keyword>
<reference evidence="2 3" key="1">
    <citation type="submission" date="2019-03" db="EMBL/GenBank/DDBJ databases">
        <title>Draft genome sequences of novel Actinobacteria.</title>
        <authorList>
            <person name="Sahin N."/>
            <person name="Ay H."/>
            <person name="Saygin H."/>
        </authorList>
    </citation>
    <scope>NUCLEOTIDE SEQUENCE [LARGE SCALE GENOMIC DNA]</scope>
    <source>
        <strain evidence="2 3">KC712</strain>
    </source>
</reference>
<evidence type="ECO:0000313" key="3">
    <source>
        <dbReference type="Proteomes" id="UP000294543"/>
    </source>
</evidence>
<name>A0A4R4W4P0_9ACTN</name>
<organism evidence="2 3">
    <name type="scientific">Nonomuraea diastatica</name>
    <dbReference type="NCBI Taxonomy" id="1848329"/>
    <lineage>
        <taxon>Bacteria</taxon>
        <taxon>Bacillati</taxon>
        <taxon>Actinomycetota</taxon>
        <taxon>Actinomycetes</taxon>
        <taxon>Streptosporangiales</taxon>
        <taxon>Streptosporangiaceae</taxon>
        <taxon>Nonomuraea</taxon>
    </lineage>
</organism>